<evidence type="ECO:0000259" key="3">
    <source>
        <dbReference type="PROSITE" id="PS51719"/>
    </source>
</evidence>
<dbReference type="PROSITE" id="PS51719">
    <property type="entry name" value="G_SEPTIN"/>
    <property type="match status" value="1"/>
</dbReference>
<gene>
    <name evidence="4" type="ORF">SEMRO_263_G102240.1</name>
</gene>
<keyword evidence="5" id="KW-1185">Reference proteome</keyword>
<keyword evidence="1" id="KW-0342">GTP-binding</keyword>
<dbReference type="SUPFAM" id="SSF52540">
    <property type="entry name" value="P-loop containing nucleoside triphosphate hydrolases"/>
    <property type="match status" value="1"/>
</dbReference>
<protein>
    <submittedName>
        <fullName evidence="4">Septin-8</fullName>
    </submittedName>
</protein>
<name>A0A9N8DNN8_9STRA</name>
<dbReference type="Gene3D" id="3.40.50.300">
    <property type="entry name" value="P-loop containing nucleotide triphosphate hydrolases"/>
    <property type="match status" value="1"/>
</dbReference>
<dbReference type="AlphaFoldDB" id="A0A9N8DNN8"/>
<sequence length="372" mass="42082">MPSLELRPRVISLNVMIAGLSGLGKTTTCSTLLELWQHDEESQSQNNNGEASRKGTLAKRFLDRQPALSTKLKSNYRPKPPSQTMVVDPSRQFSRFDPMSNTILRVRIIDTPGFGNRVNHRDAVRPIAKYMQKCRSRQYKAEITSTTLPDEHVEACDDLIHVCLYFLSPGRFLEMDSYFLKRIQSEVCVVPIIAKADTLTDEELTAYRAEITKAFAREGIVPYLFDAQKNNNNNNNSNNSKESQEVPFVSSRGRRAGEALAVVSRDGLYTWGDVRSLDPVHSDLLLVRDLLLSQHTEAFVQLARGKYGVYRARRIQRRKIADIVKYGVISVLALRAMGVPLPYLNSFNLRSLVSQLAVQVHGAVRECVDIRW</sequence>
<dbReference type="OrthoDB" id="203454at2759"/>
<feature type="domain" description="Septin-type G" evidence="3">
    <location>
        <begin position="9"/>
        <end position="317"/>
    </location>
</feature>
<dbReference type="GO" id="GO:0005525">
    <property type="term" value="F:GTP binding"/>
    <property type="evidence" value="ECO:0007669"/>
    <property type="project" value="UniProtKB-KW"/>
</dbReference>
<comment type="similarity">
    <text evidence="1">Belongs to the TRAFAC class TrmE-Era-EngA-EngB-Septin-like GTPase superfamily. Septin GTPase family.</text>
</comment>
<keyword evidence="1" id="KW-0547">Nucleotide-binding</keyword>
<dbReference type="InterPro" id="IPR030379">
    <property type="entry name" value="G_SEPTIN_dom"/>
</dbReference>
<evidence type="ECO:0000256" key="1">
    <source>
        <dbReference type="RuleBase" id="RU004560"/>
    </source>
</evidence>
<evidence type="ECO:0000256" key="2">
    <source>
        <dbReference type="SAM" id="MobiDB-lite"/>
    </source>
</evidence>
<dbReference type="Proteomes" id="UP001153069">
    <property type="component" value="Unassembled WGS sequence"/>
</dbReference>
<dbReference type="EMBL" id="CAICTM010000262">
    <property type="protein sequence ID" value="CAB9506328.1"/>
    <property type="molecule type" value="Genomic_DNA"/>
</dbReference>
<reference evidence="4" key="1">
    <citation type="submission" date="2020-06" db="EMBL/GenBank/DDBJ databases">
        <authorList>
            <consortium name="Plant Systems Biology data submission"/>
        </authorList>
    </citation>
    <scope>NUCLEOTIDE SEQUENCE</scope>
    <source>
        <strain evidence="4">D6</strain>
    </source>
</reference>
<accession>A0A9N8DNN8</accession>
<comment type="caution">
    <text evidence="4">The sequence shown here is derived from an EMBL/GenBank/DDBJ whole genome shotgun (WGS) entry which is preliminary data.</text>
</comment>
<dbReference type="InterPro" id="IPR027417">
    <property type="entry name" value="P-loop_NTPase"/>
</dbReference>
<feature type="region of interest" description="Disordered" evidence="2">
    <location>
        <begin position="40"/>
        <end position="60"/>
    </location>
</feature>
<evidence type="ECO:0000313" key="5">
    <source>
        <dbReference type="Proteomes" id="UP001153069"/>
    </source>
</evidence>
<proteinExistence type="inferred from homology"/>
<organism evidence="4 5">
    <name type="scientific">Seminavis robusta</name>
    <dbReference type="NCBI Taxonomy" id="568900"/>
    <lineage>
        <taxon>Eukaryota</taxon>
        <taxon>Sar</taxon>
        <taxon>Stramenopiles</taxon>
        <taxon>Ochrophyta</taxon>
        <taxon>Bacillariophyta</taxon>
        <taxon>Bacillariophyceae</taxon>
        <taxon>Bacillariophycidae</taxon>
        <taxon>Naviculales</taxon>
        <taxon>Naviculaceae</taxon>
        <taxon>Seminavis</taxon>
    </lineage>
</organism>
<dbReference type="PANTHER" id="PTHR18884">
    <property type="entry name" value="SEPTIN"/>
    <property type="match status" value="1"/>
</dbReference>
<dbReference type="Pfam" id="PF00735">
    <property type="entry name" value="Septin"/>
    <property type="match status" value="1"/>
</dbReference>
<evidence type="ECO:0000313" key="4">
    <source>
        <dbReference type="EMBL" id="CAB9506328.1"/>
    </source>
</evidence>